<protein>
    <recommendedName>
        <fullName evidence="4 10">Phosphoglycerate kinase</fullName>
        <ecNumber evidence="4 10">2.7.2.3</ecNumber>
    </recommendedName>
</protein>
<name>A0AAQ3T9S3_PASNO</name>
<proteinExistence type="inferred from homology"/>
<keyword evidence="7 10" id="KW-0418">Kinase</keyword>
<dbReference type="Gene3D" id="3.40.50.1260">
    <property type="entry name" value="Phosphoglycerate kinase, N-terminal domain"/>
    <property type="match status" value="2"/>
</dbReference>
<dbReference type="PANTHER" id="PTHR11406">
    <property type="entry name" value="PHOSPHOGLYCERATE KINASE"/>
    <property type="match status" value="1"/>
</dbReference>
<evidence type="ECO:0000256" key="11">
    <source>
        <dbReference type="RuleBase" id="RU000696"/>
    </source>
</evidence>
<evidence type="ECO:0000256" key="3">
    <source>
        <dbReference type="ARBA" id="ARBA00008982"/>
    </source>
</evidence>
<dbReference type="Proteomes" id="UP001341281">
    <property type="component" value="Chromosome 04"/>
</dbReference>
<evidence type="ECO:0000256" key="6">
    <source>
        <dbReference type="ARBA" id="ARBA00022741"/>
    </source>
</evidence>
<keyword evidence="9" id="KW-0460">Magnesium</keyword>
<dbReference type="InterPro" id="IPR036043">
    <property type="entry name" value="Phosphoglycerate_kinase_sf"/>
</dbReference>
<keyword evidence="5 10" id="KW-0808">Transferase</keyword>
<dbReference type="PRINTS" id="PR00477">
    <property type="entry name" value="PHGLYCKINASE"/>
</dbReference>
<dbReference type="GO" id="GO:0005524">
    <property type="term" value="F:ATP binding"/>
    <property type="evidence" value="ECO:0007669"/>
    <property type="project" value="UniProtKB-KW"/>
</dbReference>
<accession>A0AAQ3T9S3</accession>
<dbReference type="GO" id="GO:0005829">
    <property type="term" value="C:cytosol"/>
    <property type="evidence" value="ECO:0007669"/>
    <property type="project" value="TreeGrafter"/>
</dbReference>
<reference evidence="12 13" key="1">
    <citation type="submission" date="2024-02" db="EMBL/GenBank/DDBJ databases">
        <title>High-quality chromosome-scale genome assembly of Pensacola bahiagrass (Paspalum notatum Flugge var. saurae).</title>
        <authorList>
            <person name="Vega J.M."/>
            <person name="Podio M."/>
            <person name="Orjuela J."/>
            <person name="Siena L.A."/>
            <person name="Pessino S.C."/>
            <person name="Combes M.C."/>
            <person name="Mariac C."/>
            <person name="Albertini E."/>
            <person name="Pupilli F."/>
            <person name="Ortiz J.P.A."/>
            <person name="Leblanc O."/>
        </authorList>
    </citation>
    <scope>NUCLEOTIDE SEQUENCE [LARGE SCALE GENOMIC DNA]</scope>
    <source>
        <strain evidence="12">R1</strain>
        <tissue evidence="12">Leaf</tissue>
    </source>
</reference>
<comment type="similarity">
    <text evidence="3 10">Belongs to the phosphoglycerate kinase family.</text>
</comment>
<dbReference type="GO" id="GO:0006094">
    <property type="term" value="P:gluconeogenesis"/>
    <property type="evidence" value="ECO:0007669"/>
    <property type="project" value="TreeGrafter"/>
</dbReference>
<evidence type="ECO:0000256" key="7">
    <source>
        <dbReference type="ARBA" id="ARBA00022777"/>
    </source>
</evidence>
<sequence>MSMASVLAPATLSLARPAARRAAVASAAAAATLRRAGLDAACPSARSLGSASLGAGADPRLAIRVASRCRSESAAGRGARAAATMAKKSVGDLAAADLEGKRVLLRADLNVPLDDSQNIADDTRVRAAIPTIRHLIDKGARVILCSHLGRPKGVTPKFSLAPIVPRLSELLGMQVQKANDVIGPEVEKLVSALPNGSVLLLENVRFYKEEEKNDPEFAKKLASLADLYVNDAFGTAHRAHASTEGVTKFLKPSVAGFLLQKELDYLVGAVSNPKRPFAAIVGGSKVSSKIGVIESLLERCDILLLGGGMIFTFYKAQGLSVGASLVEDDKLKLATSLLAKAKEKGVSLMLPTDVVIADKFAPDASSQVVPASAIPDGWMGLDIGPDSISAFSSALETTQTVIWNGPMGVFEFDKFAVGTEAIAKKLAELSDRGVTTIIGGGDSVAAVEKVGVADCMNHISTGGGASLELLEGKELPGVVALDET</sequence>
<dbReference type="GO" id="GO:0006096">
    <property type="term" value="P:glycolytic process"/>
    <property type="evidence" value="ECO:0007669"/>
    <property type="project" value="InterPro"/>
</dbReference>
<dbReference type="EC" id="2.7.2.3" evidence="4 10"/>
<evidence type="ECO:0000256" key="10">
    <source>
        <dbReference type="RuleBase" id="RU000532"/>
    </source>
</evidence>
<dbReference type="PANTHER" id="PTHR11406:SF24">
    <property type="entry name" value="PHOSPHOGLYCERATE KINASE"/>
    <property type="match status" value="1"/>
</dbReference>
<evidence type="ECO:0000256" key="2">
    <source>
        <dbReference type="ARBA" id="ARBA00001946"/>
    </source>
</evidence>
<dbReference type="GO" id="GO:0043531">
    <property type="term" value="F:ADP binding"/>
    <property type="evidence" value="ECO:0007669"/>
    <property type="project" value="TreeGrafter"/>
</dbReference>
<evidence type="ECO:0000256" key="9">
    <source>
        <dbReference type="ARBA" id="ARBA00022842"/>
    </source>
</evidence>
<dbReference type="FunFam" id="3.40.50.1260:FF:000035">
    <property type="entry name" value="Phosphoglycerate kinase"/>
    <property type="match status" value="1"/>
</dbReference>
<comment type="subunit">
    <text evidence="11">Monomer.</text>
</comment>
<keyword evidence="13" id="KW-1185">Reference proteome</keyword>
<evidence type="ECO:0000256" key="4">
    <source>
        <dbReference type="ARBA" id="ARBA00013061"/>
    </source>
</evidence>
<gene>
    <name evidence="12" type="ORF">U9M48_017446</name>
</gene>
<dbReference type="CDD" id="cd00318">
    <property type="entry name" value="Phosphoglycerate_kinase"/>
    <property type="match status" value="1"/>
</dbReference>
<keyword evidence="8" id="KW-0067">ATP-binding</keyword>
<dbReference type="GO" id="GO:0004618">
    <property type="term" value="F:phosphoglycerate kinase activity"/>
    <property type="evidence" value="ECO:0007669"/>
    <property type="project" value="UniProtKB-EC"/>
</dbReference>
<evidence type="ECO:0000256" key="8">
    <source>
        <dbReference type="ARBA" id="ARBA00022840"/>
    </source>
</evidence>
<dbReference type="PROSITE" id="PS00111">
    <property type="entry name" value="PGLYCERATE_KINASE"/>
    <property type="match status" value="1"/>
</dbReference>
<dbReference type="InterPro" id="IPR015911">
    <property type="entry name" value="Phosphoglycerate_kinase_CS"/>
</dbReference>
<comment type="cofactor">
    <cofactor evidence="2">
        <name>Mg(2+)</name>
        <dbReference type="ChEBI" id="CHEBI:18420"/>
    </cofactor>
</comment>
<dbReference type="InterPro" id="IPR001576">
    <property type="entry name" value="Phosphoglycerate_kinase"/>
</dbReference>
<comment type="catalytic activity">
    <reaction evidence="1 10">
        <text>(2R)-3-phosphoglycerate + ATP = (2R)-3-phospho-glyceroyl phosphate + ADP</text>
        <dbReference type="Rhea" id="RHEA:14801"/>
        <dbReference type="ChEBI" id="CHEBI:30616"/>
        <dbReference type="ChEBI" id="CHEBI:57604"/>
        <dbReference type="ChEBI" id="CHEBI:58272"/>
        <dbReference type="ChEBI" id="CHEBI:456216"/>
        <dbReference type="EC" id="2.7.2.3"/>
    </reaction>
</comment>
<evidence type="ECO:0000256" key="5">
    <source>
        <dbReference type="ARBA" id="ARBA00022679"/>
    </source>
</evidence>
<organism evidence="12 13">
    <name type="scientific">Paspalum notatum var. saurae</name>
    <dbReference type="NCBI Taxonomy" id="547442"/>
    <lineage>
        <taxon>Eukaryota</taxon>
        <taxon>Viridiplantae</taxon>
        <taxon>Streptophyta</taxon>
        <taxon>Embryophyta</taxon>
        <taxon>Tracheophyta</taxon>
        <taxon>Spermatophyta</taxon>
        <taxon>Magnoliopsida</taxon>
        <taxon>Liliopsida</taxon>
        <taxon>Poales</taxon>
        <taxon>Poaceae</taxon>
        <taxon>PACMAD clade</taxon>
        <taxon>Panicoideae</taxon>
        <taxon>Andropogonodae</taxon>
        <taxon>Paspaleae</taxon>
        <taxon>Paspalinae</taxon>
        <taxon>Paspalum</taxon>
    </lineage>
</organism>
<dbReference type="HAMAP" id="MF_00145">
    <property type="entry name" value="Phosphoglyc_kinase"/>
    <property type="match status" value="1"/>
</dbReference>
<evidence type="ECO:0000313" key="12">
    <source>
        <dbReference type="EMBL" id="WVZ68512.1"/>
    </source>
</evidence>
<evidence type="ECO:0000256" key="1">
    <source>
        <dbReference type="ARBA" id="ARBA00000642"/>
    </source>
</evidence>
<dbReference type="AlphaFoldDB" id="A0AAQ3T9S3"/>
<evidence type="ECO:0000313" key="13">
    <source>
        <dbReference type="Proteomes" id="UP001341281"/>
    </source>
</evidence>
<dbReference type="Pfam" id="PF00162">
    <property type="entry name" value="PGK"/>
    <property type="match status" value="1"/>
</dbReference>
<dbReference type="SUPFAM" id="SSF53748">
    <property type="entry name" value="Phosphoglycerate kinase"/>
    <property type="match status" value="1"/>
</dbReference>
<dbReference type="InterPro" id="IPR015824">
    <property type="entry name" value="Phosphoglycerate_kinase_N"/>
</dbReference>
<keyword evidence="6" id="KW-0547">Nucleotide-binding</keyword>
<dbReference type="FunFam" id="3.40.50.1260:FF:000006">
    <property type="entry name" value="Phosphoglycerate kinase"/>
    <property type="match status" value="1"/>
</dbReference>
<dbReference type="EMBL" id="CP144748">
    <property type="protein sequence ID" value="WVZ68512.1"/>
    <property type="molecule type" value="Genomic_DNA"/>
</dbReference>